<dbReference type="GO" id="GO:0005886">
    <property type="term" value="C:plasma membrane"/>
    <property type="evidence" value="ECO:0007669"/>
    <property type="project" value="TreeGrafter"/>
</dbReference>
<dbReference type="Gene3D" id="1.20.1270.350">
    <property type="entry name" value="Dedicator of cytokinesis N-terminal subdomain"/>
    <property type="match status" value="1"/>
</dbReference>
<dbReference type="Pfam" id="PF07653">
    <property type="entry name" value="SH3_2"/>
    <property type="match status" value="1"/>
</dbReference>
<evidence type="ECO:0000256" key="1">
    <source>
        <dbReference type="ARBA" id="ARBA00022443"/>
    </source>
</evidence>
<name>A0AAD3REA3_LATJO</name>
<organism evidence="5 6">
    <name type="scientific">Lates japonicus</name>
    <name type="common">Japanese lates</name>
    <dbReference type="NCBI Taxonomy" id="270547"/>
    <lineage>
        <taxon>Eukaryota</taxon>
        <taxon>Metazoa</taxon>
        <taxon>Chordata</taxon>
        <taxon>Craniata</taxon>
        <taxon>Vertebrata</taxon>
        <taxon>Euteleostomi</taxon>
        <taxon>Actinopterygii</taxon>
        <taxon>Neopterygii</taxon>
        <taxon>Teleostei</taxon>
        <taxon>Neoteleostei</taxon>
        <taxon>Acanthomorphata</taxon>
        <taxon>Carangaria</taxon>
        <taxon>Carangaria incertae sedis</taxon>
        <taxon>Centropomidae</taxon>
        <taxon>Lates</taxon>
    </lineage>
</organism>
<accession>A0AAD3REA3</accession>
<keyword evidence="1 2" id="KW-0728">SH3 domain</keyword>
<keyword evidence="6" id="KW-1185">Reference proteome</keyword>
<feature type="region of interest" description="Disordered" evidence="3">
    <location>
        <begin position="1"/>
        <end position="37"/>
    </location>
</feature>
<sequence length="137" mass="15464">METGGMRESDGGNRETDGDNDKERERERESGIDDTDTDVICSFRGSVTQGLALEVGETVQILEKCEGWYRGFSTRKPNVKGVFPANYIHLKKAIVTNRGPHETVVPLEDPIVTEVTSTLQEWALLWKQLYVKHKVDL</sequence>
<evidence type="ECO:0000313" key="6">
    <source>
        <dbReference type="Proteomes" id="UP001279410"/>
    </source>
</evidence>
<dbReference type="SUPFAM" id="SSF50044">
    <property type="entry name" value="SH3-domain"/>
    <property type="match status" value="1"/>
</dbReference>
<dbReference type="InterPro" id="IPR032376">
    <property type="entry name" value="DOCK_N"/>
</dbReference>
<dbReference type="GO" id="GO:0007264">
    <property type="term" value="P:small GTPase-mediated signal transduction"/>
    <property type="evidence" value="ECO:0007669"/>
    <property type="project" value="InterPro"/>
</dbReference>
<dbReference type="InterPro" id="IPR026791">
    <property type="entry name" value="DOCK"/>
</dbReference>
<reference evidence="5" key="1">
    <citation type="submission" date="2022-08" db="EMBL/GenBank/DDBJ databases">
        <title>Genome sequencing of akame (Lates japonicus).</title>
        <authorList>
            <person name="Hashiguchi Y."/>
            <person name="Takahashi H."/>
        </authorList>
    </citation>
    <scope>NUCLEOTIDE SEQUENCE</scope>
    <source>
        <strain evidence="5">Kochi</strain>
    </source>
</reference>
<dbReference type="InterPro" id="IPR042455">
    <property type="entry name" value="DOCK_N_sub1"/>
</dbReference>
<evidence type="ECO:0000256" key="3">
    <source>
        <dbReference type="SAM" id="MobiDB-lite"/>
    </source>
</evidence>
<feature type="non-terminal residue" evidence="5">
    <location>
        <position position="137"/>
    </location>
</feature>
<dbReference type="SMART" id="SM00326">
    <property type="entry name" value="SH3"/>
    <property type="match status" value="1"/>
</dbReference>
<feature type="domain" description="SH3" evidence="4">
    <location>
        <begin position="32"/>
        <end position="93"/>
    </location>
</feature>
<dbReference type="GO" id="GO:0005085">
    <property type="term" value="F:guanyl-nucleotide exchange factor activity"/>
    <property type="evidence" value="ECO:0007669"/>
    <property type="project" value="InterPro"/>
</dbReference>
<comment type="caution">
    <text evidence="5">The sequence shown here is derived from an EMBL/GenBank/DDBJ whole genome shotgun (WGS) entry which is preliminary data.</text>
</comment>
<proteinExistence type="predicted"/>
<dbReference type="InterPro" id="IPR036028">
    <property type="entry name" value="SH3-like_dom_sf"/>
</dbReference>
<evidence type="ECO:0000313" key="5">
    <source>
        <dbReference type="EMBL" id="GLD67244.1"/>
    </source>
</evidence>
<dbReference type="Gene3D" id="2.30.30.40">
    <property type="entry name" value="SH3 Domains"/>
    <property type="match status" value="1"/>
</dbReference>
<dbReference type="Proteomes" id="UP001279410">
    <property type="component" value="Unassembled WGS sequence"/>
</dbReference>
<dbReference type="PROSITE" id="PS50002">
    <property type="entry name" value="SH3"/>
    <property type="match status" value="1"/>
</dbReference>
<evidence type="ECO:0000256" key="2">
    <source>
        <dbReference type="PROSITE-ProRule" id="PRU00192"/>
    </source>
</evidence>
<dbReference type="InterPro" id="IPR001452">
    <property type="entry name" value="SH3_domain"/>
</dbReference>
<dbReference type="EMBL" id="BRZM01000107">
    <property type="protein sequence ID" value="GLD67244.1"/>
    <property type="molecule type" value="Genomic_DNA"/>
</dbReference>
<dbReference type="GO" id="GO:0005737">
    <property type="term" value="C:cytoplasm"/>
    <property type="evidence" value="ECO:0007669"/>
    <property type="project" value="TreeGrafter"/>
</dbReference>
<dbReference type="PANTHER" id="PTHR45653">
    <property type="entry name" value="DEDICATOR OF CYTOKINESIS"/>
    <property type="match status" value="1"/>
</dbReference>
<feature type="compositionally biased region" description="Basic and acidic residues" evidence="3">
    <location>
        <begin position="1"/>
        <end position="31"/>
    </location>
</feature>
<dbReference type="AlphaFoldDB" id="A0AAD3REA3"/>
<dbReference type="PANTHER" id="PTHR45653:SF4">
    <property type="entry name" value="DEDICATOR OF CYTOKINESIS PROTEIN 3"/>
    <property type="match status" value="1"/>
</dbReference>
<dbReference type="Pfam" id="PF16172">
    <property type="entry name" value="DOCK_N"/>
    <property type="match status" value="1"/>
</dbReference>
<protein>
    <submittedName>
        <fullName evidence="5">Dedicator of cytokinesis protein 3-like protein</fullName>
    </submittedName>
</protein>
<dbReference type="GO" id="GO:0031267">
    <property type="term" value="F:small GTPase binding"/>
    <property type="evidence" value="ECO:0007669"/>
    <property type="project" value="TreeGrafter"/>
</dbReference>
<evidence type="ECO:0000259" key="4">
    <source>
        <dbReference type="PROSITE" id="PS50002"/>
    </source>
</evidence>
<gene>
    <name evidence="5" type="ORF">AKAME5_001860200</name>
</gene>